<dbReference type="AlphaFoldDB" id="A0A853AUG3"/>
<dbReference type="SMART" id="SM00382">
    <property type="entry name" value="AAA"/>
    <property type="match status" value="2"/>
</dbReference>
<feature type="domain" description="AAA+ ATPase" evidence="5">
    <location>
        <begin position="777"/>
        <end position="917"/>
    </location>
</feature>
<feature type="region of interest" description="Disordered" evidence="4">
    <location>
        <begin position="414"/>
        <end position="444"/>
    </location>
</feature>
<dbReference type="Gene3D" id="1.10.8.60">
    <property type="match status" value="2"/>
</dbReference>
<dbReference type="GO" id="GO:0005524">
    <property type="term" value="F:ATP binding"/>
    <property type="evidence" value="ECO:0007669"/>
    <property type="project" value="UniProtKB-KW"/>
</dbReference>
<dbReference type="EMBL" id="JACCFJ010000001">
    <property type="protein sequence ID" value="NYI86258.1"/>
    <property type="molecule type" value="Genomic_DNA"/>
</dbReference>
<dbReference type="Pfam" id="PF00004">
    <property type="entry name" value="AAA"/>
    <property type="match status" value="2"/>
</dbReference>
<dbReference type="GO" id="GO:0016887">
    <property type="term" value="F:ATP hydrolysis activity"/>
    <property type="evidence" value="ECO:0007669"/>
    <property type="project" value="InterPro"/>
</dbReference>
<accession>A0A853AUG3</accession>
<gene>
    <name evidence="6" type="ORF">HNR68_004888</name>
</gene>
<evidence type="ECO:0000256" key="3">
    <source>
        <dbReference type="ARBA" id="ARBA00022840"/>
    </source>
</evidence>
<comment type="caution">
    <text evidence="6">The sequence shown here is derived from an EMBL/GenBank/DDBJ whole genome shotgun (WGS) entry which is preliminary data.</text>
</comment>
<dbReference type="InterPro" id="IPR039448">
    <property type="entry name" value="Beta_helix"/>
</dbReference>
<dbReference type="InterPro" id="IPR006626">
    <property type="entry name" value="PbH1"/>
</dbReference>
<dbReference type="InterPro" id="IPR000641">
    <property type="entry name" value="CbxX/CfxQ"/>
</dbReference>
<sequence length="1007" mass="105368">MTTRMTGVRSVLGVSPTEPDCYRTVGDAISSARDGDVISIRPGVYPEPIVLDRDVTLSGVGSPGDVRIEAAGQPVLRVTAEHAEVSGIEFAHSGGEVAVDLQAGALHLDECVVAADSEVAVVARRDAQLRAESTTVRNPRGAGVLVFDGGAAQLTGCTVTSVGTTAVVARSGGNPVLVDCALTGAAGAVLAADGGRGELRGCRISGITGTAIVAEERSELTVTGTEVSDVDGVGVLSASGSRPVLRDCRLRGTTAQAVVVVQESGVELDRVTVEDARGHAVQVLEGSSADLSECVLTGTEHDAVVAGADGTVRLVACEVTGGSGGGVLAERQAVVTVRDSQVVGTAGTGLLAHEQARLVVDGGEVRECQTGVVWRDHADGSITGCAVRDNLGDGITVTSDQPVEVTGCTAERNLGTDVRLPGGEARQLGGEPSTADQPRPAPARGDEELEDLLAELNGLVGLDGVKREVETLVRLHQMSERRAAAGLPSPPLSRHLVFTGSPGTGKTTVARLYGRILAALGVLRTGQLVEVARPDLVASVVGGTAIKTTEMFNKALGGVLFIDEAYTLSAGNGGGGGPDFGQEAIDTLVKLMEDHRDEVVVIVAGYTNDMRSFLAANPGLASRFSRTIEFADYSSAELVTIVEGLCRSHDYRLEFETKAALHTYFTNLPRDASFGNGRTARKVFEEMLGRQAYRLADDPDAGHVALTRLLPQDLGPLPGSSVGAGAGRVDEERIEQLLGTLHGLVGLEEVKAEVSAMVDLLTSARRRQAAGLPVPSVSRHLIFAGPPGTGKTTVARLYGSLLAALGVLAQGQVTEVARADLVGEYIGHTARRTTEAFDRARGGVLFIDEAYTLSSSGGNGPDFGREAIDTLVKLMEDHRDEVVVIAAGYEREMEGFLAANPGLSSRFSHRVRFADYTPDELVTIVNQHATEYGYECTGPTVAALRTHFATMHRGESFGNGRYARQVLDETIANHARRTRSLSEPTMDDLCLLLPEDVPPPPGRPGVV</sequence>
<protein>
    <submittedName>
        <fullName evidence="6">SpoVK/Ycf46/Vps4 family AAA+-type ATPase</fullName>
    </submittedName>
</protein>
<dbReference type="Gene3D" id="3.40.50.300">
    <property type="entry name" value="P-loop containing nucleotide triphosphate hydrolases"/>
    <property type="match status" value="2"/>
</dbReference>
<feature type="domain" description="AAA+ ATPase" evidence="5">
    <location>
        <begin position="492"/>
        <end position="634"/>
    </location>
</feature>
<evidence type="ECO:0000256" key="1">
    <source>
        <dbReference type="ARBA" id="ARBA00010378"/>
    </source>
</evidence>
<keyword evidence="2" id="KW-0547">Nucleotide-binding</keyword>
<evidence type="ECO:0000259" key="5">
    <source>
        <dbReference type="SMART" id="SM00382"/>
    </source>
</evidence>
<dbReference type="InterPro" id="IPR003959">
    <property type="entry name" value="ATPase_AAA_core"/>
</dbReference>
<keyword evidence="3" id="KW-0067">ATP-binding</keyword>
<dbReference type="SUPFAM" id="SSF51126">
    <property type="entry name" value="Pectin lyase-like"/>
    <property type="match status" value="2"/>
</dbReference>
<evidence type="ECO:0000313" key="7">
    <source>
        <dbReference type="Proteomes" id="UP000587002"/>
    </source>
</evidence>
<dbReference type="Pfam" id="PF13229">
    <property type="entry name" value="Beta_helix"/>
    <property type="match status" value="2"/>
</dbReference>
<name>A0A853AUG3_9PSEU</name>
<proteinExistence type="inferred from homology"/>
<dbReference type="InterPro" id="IPR011050">
    <property type="entry name" value="Pectin_lyase_fold/virulence"/>
</dbReference>
<dbReference type="Proteomes" id="UP000587002">
    <property type="component" value="Unassembled WGS sequence"/>
</dbReference>
<dbReference type="InterPro" id="IPR027417">
    <property type="entry name" value="P-loop_NTPase"/>
</dbReference>
<dbReference type="PRINTS" id="PR00819">
    <property type="entry name" value="CBXCFQXSUPER"/>
</dbReference>
<reference evidence="6 7" key="1">
    <citation type="submission" date="2020-07" db="EMBL/GenBank/DDBJ databases">
        <title>Sequencing the genomes of 1000 actinobacteria strains.</title>
        <authorList>
            <person name="Klenk H.-P."/>
        </authorList>
    </citation>
    <scope>NUCLEOTIDE SEQUENCE [LARGE SCALE GENOMIC DNA]</scope>
    <source>
        <strain evidence="6 7">DSM 44065</strain>
    </source>
</reference>
<dbReference type="InterPro" id="IPR012334">
    <property type="entry name" value="Pectin_lyas_fold"/>
</dbReference>
<evidence type="ECO:0000256" key="4">
    <source>
        <dbReference type="SAM" id="MobiDB-lite"/>
    </source>
</evidence>
<dbReference type="InterPro" id="IPR041627">
    <property type="entry name" value="AAA_lid_6"/>
</dbReference>
<dbReference type="PANTHER" id="PTHR43392:SF2">
    <property type="entry name" value="AAA-TYPE ATPASE FAMILY PROTEIN _ ANKYRIN REPEAT FAMILY PROTEIN"/>
    <property type="match status" value="1"/>
</dbReference>
<dbReference type="InterPro" id="IPR003593">
    <property type="entry name" value="AAA+_ATPase"/>
</dbReference>
<keyword evidence="7" id="KW-1185">Reference proteome</keyword>
<dbReference type="Gene3D" id="2.160.20.10">
    <property type="entry name" value="Single-stranded right-handed beta-helix, Pectin lyase-like"/>
    <property type="match status" value="2"/>
</dbReference>
<dbReference type="SUPFAM" id="SSF52540">
    <property type="entry name" value="P-loop containing nucleoside triphosphate hydrolases"/>
    <property type="match status" value="2"/>
</dbReference>
<dbReference type="Pfam" id="PF17866">
    <property type="entry name" value="AAA_lid_6"/>
    <property type="match status" value="2"/>
</dbReference>
<dbReference type="CDD" id="cd00009">
    <property type="entry name" value="AAA"/>
    <property type="match status" value="2"/>
</dbReference>
<dbReference type="SMART" id="SM00710">
    <property type="entry name" value="PbH1"/>
    <property type="match status" value="10"/>
</dbReference>
<dbReference type="RefSeq" id="WP_343050381.1">
    <property type="nucleotide sequence ID" value="NZ_BAABFH010000001.1"/>
</dbReference>
<dbReference type="PANTHER" id="PTHR43392">
    <property type="entry name" value="AAA-TYPE ATPASE FAMILY PROTEIN / ANKYRIN REPEAT FAMILY PROTEIN"/>
    <property type="match status" value="1"/>
</dbReference>
<dbReference type="FunFam" id="3.40.50.300:FF:000216">
    <property type="entry name" value="Type VII secretion ATPase EccA"/>
    <property type="match status" value="2"/>
</dbReference>
<organism evidence="6 7">
    <name type="scientific">Saccharopolyspora hordei</name>
    <dbReference type="NCBI Taxonomy" id="1838"/>
    <lineage>
        <taxon>Bacteria</taxon>
        <taxon>Bacillati</taxon>
        <taxon>Actinomycetota</taxon>
        <taxon>Actinomycetes</taxon>
        <taxon>Pseudonocardiales</taxon>
        <taxon>Pseudonocardiaceae</taxon>
        <taxon>Saccharopolyspora</taxon>
    </lineage>
</organism>
<evidence type="ECO:0000313" key="6">
    <source>
        <dbReference type="EMBL" id="NYI86258.1"/>
    </source>
</evidence>
<evidence type="ECO:0000256" key="2">
    <source>
        <dbReference type="ARBA" id="ARBA00022741"/>
    </source>
</evidence>
<comment type="similarity">
    <text evidence="1">Belongs to the CbxX/CfxQ family.</text>
</comment>
<dbReference type="InterPro" id="IPR050773">
    <property type="entry name" value="CbxX/CfxQ_RuBisCO_ESX"/>
</dbReference>